<evidence type="ECO:0000313" key="2">
    <source>
        <dbReference type="EMBL" id="CAD7227305.1"/>
    </source>
</evidence>
<protein>
    <submittedName>
        <fullName evidence="2">Uncharacterized protein</fullName>
    </submittedName>
</protein>
<feature type="compositionally biased region" description="Low complexity" evidence="1">
    <location>
        <begin position="237"/>
        <end position="266"/>
    </location>
</feature>
<feature type="compositionally biased region" description="Polar residues" evidence="1">
    <location>
        <begin position="267"/>
        <end position="278"/>
    </location>
</feature>
<feature type="compositionally biased region" description="Basic and acidic residues" evidence="1">
    <location>
        <begin position="330"/>
        <end position="343"/>
    </location>
</feature>
<gene>
    <name evidence="2" type="ORF">CTOB1V02_LOCUS5213</name>
</gene>
<feature type="compositionally biased region" description="Polar residues" evidence="1">
    <location>
        <begin position="193"/>
        <end position="202"/>
    </location>
</feature>
<dbReference type="AlphaFoldDB" id="A0A7R8ZJX6"/>
<accession>A0A7R8ZJX6</accession>
<sequence>MEETEIARLSPLPLSRRSPPYIALEDGRKGPCHRFKRPPSNKKRLHEVHLCSWLLSEMVEAVKVNCLQSLPLPSTASASTSLVAATSLASESPPRTKRRRLSATPAHVQDGSLHLPSPLGPLSSNDLMRERDMLSSAVVASAWLESDLNRSHPFRRRRQPSGLPPLISSSTHNLRSSLLPHSHPPLPPNALPQQRSPQPDAQQPNVFNIRVTARAGRPSVLCQQRSRNDFQGHQSSRRSSPPSSSTASSTSSTSSSTSRITTSGRSQPSATISSTTGNRDGPTGRRARRDQVSSGKRSRRRKGKGVDGFCGRGSPDDLRLNSFLTSTSRVRQERTRREGKETSHPVSGCFRSEQDKERVSPYCDIVRTRSYCIPRGRKEVYCR</sequence>
<feature type="region of interest" description="Disordered" evidence="1">
    <location>
        <begin position="153"/>
        <end position="202"/>
    </location>
</feature>
<name>A0A7R8ZJX6_9CRUS</name>
<reference evidence="2" key="1">
    <citation type="submission" date="2020-11" db="EMBL/GenBank/DDBJ databases">
        <authorList>
            <person name="Tran Van P."/>
        </authorList>
    </citation>
    <scope>NUCLEOTIDE SEQUENCE</scope>
</reference>
<feature type="compositionally biased region" description="Polar residues" evidence="1">
    <location>
        <begin position="221"/>
        <end position="234"/>
    </location>
</feature>
<feature type="compositionally biased region" description="Low complexity" evidence="1">
    <location>
        <begin position="172"/>
        <end position="181"/>
    </location>
</feature>
<feature type="region of interest" description="Disordered" evidence="1">
    <location>
        <begin position="328"/>
        <end position="349"/>
    </location>
</feature>
<evidence type="ECO:0000256" key="1">
    <source>
        <dbReference type="SAM" id="MobiDB-lite"/>
    </source>
</evidence>
<feature type="region of interest" description="Disordered" evidence="1">
    <location>
        <begin position="85"/>
        <end position="126"/>
    </location>
</feature>
<dbReference type="EMBL" id="OB661098">
    <property type="protein sequence ID" value="CAD7227305.1"/>
    <property type="molecule type" value="Genomic_DNA"/>
</dbReference>
<proteinExistence type="predicted"/>
<feature type="region of interest" description="Disordered" evidence="1">
    <location>
        <begin position="217"/>
        <end position="313"/>
    </location>
</feature>
<feature type="compositionally biased region" description="Low complexity" evidence="1">
    <location>
        <begin position="111"/>
        <end position="124"/>
    </location>
</feature>
<organism evidence="2">
    <name type="scientific">Cyprideis torosa</name>
    <dbReference type="NCBI Taxonomy" id="163714"/>
    <lineage>
        <taxon>Eukaryota</taxon>
        <taxon>Metazoa</taxon>
        <taxon>Ecdysozoa</taxon>
        <taxon>Arthropoda</taxon>
        <taxon>Crustacea</taxon>
        <taxon>Oligostraca</taxon>
        <taxon>Ostracoda</taxon>
        <taxon>Podocopa</taxon>
        <taxon>Podocopida</taxon>
        <taxon>Cytherocopina</taxon>
        <taxon>Cytheroidea</taxon>
        <taxon>Cytherideidae</taxon>
        <taxon>Cyprideis</taxon>
    </lineage>
</organism>